<keyword evidence="9" id="KW-0970">Cilium biogenesis/degradation</keyword>
<feature type="region of interest" description="Disordered" evidence="15">
    <location>
        <begin position="1"/>
        <end position="143"/>
    </location>
</feature>
<comment type="caution">
    <text evidence="16">The sequence shown here is derived from an EMBL/GenBank/DDBJ whole genome shotgun (WGS) entry which is preliminary data.</text>
</comment>
<dbReference type="GO" id="GO:0036064">
    <property type="term" value="C:ciliary basal body"/>
    <property type="evidence" value="ECO:0007669"/>
    <property type="project" value="TreeGrafter"/>
</dbReference>
<evidence type="ECO:0000256" key="8">
    <source>
        <dbReference type="ARBA" id="ARBA00022701"/>
    </source>
</evidence>
<sequence length="528" mass="58956">MSASPSPLPPSTTTTKTNNNMDSPTTPTLSNSNTRPPSSQVNNIGRSSNVGQSNSNNTPSETSSSSTTTTAATTTQPSNPRPTMTANRPGSASRRPGATAPMGRPPSSAASSIQQRRSGTPTNGSSNGGVSTSNGTSSSSNQASRNVKTLWDIILETKKDVISLNNEPVESNVFIIGGEQSGKSCLVHRILKRDYLKDRPEKSTALDFTFGKKEEGLKTYIANMWELAGGRSLIKLLKETITADNIHTVIAVIVLDLTKPLQLFEDFLYYQYVLTKISDELYDMLRKKGSEIPDKLIGRAKKRIGETHEDIDKLKIHGIQTIFVGTYFDKATQIYNPLQLKQLNQTMRFLCHTFATNPMFMGIYTDTKTNENNDSSFRNFINYFVMGGKLSTTDFNLKDPVKPLKVIAGKDSFKNIGTPPVQAKTQQVISERAKKIKEKISKMFDNKEIEKWFDSFQSTFSDIDEGMEDDGNKEVMDLNFSEYAEEVVDEMKAKKDFEFDQYLKMVERDKKQKLLLKQQQEAKQQQKK</sequence>
<dbReference type="GeneID" id="68116180"/>
<dbReference type="CDD" id="cd00882">
    <property type="entry name" value="Ras_like_GTPase"/>
    <property type="match status" value="1"/>
</dbReference>
<dbReference type="VEuPathDB" id="AmoebaDB:NfTy_047320"/>
<evidence type="ECO:0000256" key="13">
    <source>
        <dbReference type="ARBA" id="ARBA00023212"/>
    </source>
</evidence>
<evidence type="ECO:0000256" key="6">
    <source>
        <dbReference type="ARBA" id="ARBA00022473"/>
    </source>
</evidence>
<comment type="subcellular location">
    <subcellularLocation>
        <location evidence="3">Cytoplasm</location>
        <location evidence="3">Cytoskeleton</location>
        <location evidence="3">Cilium axoneme</location>
    </subcellularLocation>
    <subcellularLocation>
        <location evidence="1">Cytoplasm</location>
        <location evidence="1">Cytoskeleton</location>
        <location evidence="1">Cilium basal body</location>
    </subcellularLocation>
    <subcellularLocation>
        <location evidence="2">Cytoplasm</location>
        <location evidence="2">Cytoskeleton</location>
        <location evidence="2">Microtubule organizing center</location>
        <location evidence="2">Centrosome</location>
    </subcellularLocation>
</comment>
<dbReference type="Proteomes" id="UP000444721">
    <property type="component" value="Unassembled WGS sequence"/>
</dbReference>
<evidence type="ECO:0000256" key="15">
    <source>
        <dbReference type="SAM" id="MobiDB-lite"/>
    </source>
</evidence>
<evidence type="ECO:0000256" key="11">
    <source>
        <dbReference type="ARBA" id="ARBA00023069"/>
    </source>
</evidence>
<dbReference type="GO" id="GO:0005868">
    <property type="term" value="C:cytoplasmic dynein complex"/>
    <property type="evidence" value="ECO:0007669"/>
    <property type="project" value="InterPro"/>
</dbReference>
<reference evidence="16 17" key="1">
    <citation type="journal article" date="2019" name="Sci. Rep.">
        <title>Nanopore sequencing improves the draft genome of the human pathogenic amoeba Naegleria fowleri.</title>
        <authorList>
            <person name="Liechti N."/>
            <person name="Schurch N."/>
            <person name="Bruggmann R."/>
            <person name="Wittwer M."/>
        </authorList>
    </citation>
    <scope>NUCLEOTIDE SEQUENCE [LARGE SCALE GENOMIC DNA]</scope>
    <source>
        <strain evidence="16 17">ATCC 30894</strain>
    </source>
</reference>
<dbReference type="GO" id="GO:0005930">
    <property type="term" value="C:axoneme"/>
    <property type="evidence" value="ECO:0007669"/>
    <property type="project" value="UniProtKB-SubCell"/>
</dbReference>
<dbReference type="GO" id="GO:0005813">
    <property type="term" value="C:centrosome"/>
    <property type="evidence" value="ECO:0007669"/>
    <property type="project" value="UniProtKB-SubCell"/>
</dbReference>
<dbReference type="Gene3D" id="3.40.50.300">
    <property type="entry name" value="P-loop containing nucleotide triphosphate hydrolases"/>
    <property type="match status" value="1"/>
</dbReference>
<keyword evidence="7" id="KW-0963">Cytoplasm</keyword>
<dbReference type="VEuPathDB" id="AmoebaDB:NF0077260"/>
<proteinExistence type="inferred from homology"/>
<dbReference type="GO" id="GO:0035735">
    <property type="term" value="P:intraciliary transport involved in cilium assembly"/>
    <property type="evidence" value="ECO:0007669"/>
    <property type="project" value="InterPro"/>
</dbReference>
<dbReference type="OrthoDB" id="10263060at2759"/>
<feature type="compositionally biased region" description="Pro residues" evidence="15">
    <location>
        <begin position="1"/>
        <end position="10"/>
    </location>
</feature>
<evidence type="ECO:0000256" key="3">
    <source>
        <dbReference type="ARBA" id="ARBA00004430"/>
    </source>
</evidence>
<protein>
    <recommendedName>
        <fullName evidence="5">Cytoplasmic dynein 2 light intermediate chain 1</fullName>
    </recommendedName>
</protein>
<evidence type="ECO:0000256" key="5">
    <source>
        <dbReference type="ARBA" id="ARBA00018863"/>
    </source>
</evidence>
<dbReference type="Pfam" id="PF05783">
    <property type="entry name" value="DLIC"/>
    <property type="match status" value="1"/>
</dbReference>
<dbReference type="RefSeq" id="XP_044557428.1">
    <property type="nucleotide sequence ID" value="XM_044712871.1"/>
</dbReference>
<dbReference type="InterPro" id="IPR027417">
    <property type="entry name" value="P-loop_NTPase"/>
</dbReference>
<organism evidence="16 17">
    <name type="scientific">Naegleria fowleri</name>
    <name type="common">Brain eating amoeba</name>
    <dbReference type="NCBI Taxonomy" id="5763"/>
    <lineage>
        <taxon>Eukaryota</taxon>
        <taxon>Discoba</taxon>
        <taxon>Heterolobosea</taxon>
        <taxon>Tetramitia</taxon>
        <taxon>Eutetramitia</taxon>
        <taxon>Vahlkampfiidae</taxon>
        <taxon>Naegleria</taxon>
    </lineage>
</organism>
<dbReference type="SUPFAM" id="SSF52540">
    <property type="entry name" value="P-loop containing nucleoside triphosphate hydrolases"/>
    <property type="match status" value="1"/>
</dbReference>
<dbReference type="PANTHER" id="PTHR13236">
    <property type="entry name" value="DYNEIN 2 LIGHT INTERMEDIATE CHAIN, ISOFORM 2"/>
    <property type="match status" value="1"/>
</dbReference>
<dbReference type="InterPro" id="IPR040045">
    <property type="entry name" value="DYNC2LI1"/>
</dbReference>
<evidence type="ECO:0000256" key="4">
    <source>
        <dbReference type="ARBA" id="ARBA00006831"/>
    </source>
</evidence>
<dbReference type="InterPro" id="IPR022780">
    <property type="entry name" value="Dynein_light_int_chain"/>
</dbReference>
<evidence type="ECO:0000256" key="9">
    <source>
        <dbReference type="ARBA" id="ARBA00022794"/>
    </source>
</evidence>
<evidence type="ECO:0000256" key="7">
    <source>
        <dbReference type="ARBA" id="ARBA00022490"/>
    </source>
</evidence>
<keyword evidence="8" id="KW-0493">Microtubule</keyword>
<dbReference type="GO" id="GO:0045504">
    <property type="term" value="F:dynein heavy chain binding"/>
    <property type="evidence" value="ECO:0007669"/>
    <property type="project" value="TreeGrafter"/>
</dbReference>
<dbReference type="PANTHER" id="PTHR13236:SF0">
    <property type="entry name" value="CYTOPLASMIC DYNEIN 2 LIGHT INTERMEDIATE CHAIN 1"/>
    <property type="match status" value="1"/>
</dbReference>
<evidence type="ECO:0000256" key="1">
    <source>
        <dbReference type="ARBA" id="ARBA00004120"/>
    </source>
</evidence>
<dbReference type="EMBL" id="VFQX01000066">
    <property type="protein sequence ID" value="KAF0972714.1"/>
    <property type="molecule type" value="Genomic_DNA"/>
</dbReference>
<keyword evidence="11" id="KW-0969">Cilium</keyword>
<dbReference type="GO" id="GO:0005874">
    <property type="term" value="C:microtubule"/>
    <property type="evidence" value="ECO:0007669"/>
    <property type="project" value="UniProtKB-KW"/>
</dbReference>
<keyword evidence="6" id="KW-0217">Developmental protein</keyword>
<comment type="similarity">
    <text evidence="4">Belongs to the dynein light intermediate chain family.</text>
</comment>
<keyword evidence="12" id="KW-0505">Motor protein</keyword>
<keyword evidence="17" id="KW-1185">Reference proteome</keyword>
<evidence type="ECO:0000313" key="17">
    <source>
        <dbReference type="Proteomes" id="UP000444721"/>
    </source>
</evidence>
<feature type="compositionally biased region" description="Low complexity" evidence="15">
    <location>
        <begin position="52"/>
        <end position="78"/>
    </location>
</feature>
<feature type="compositionally biased region" description="Low complexity" evidence="15">
    <location>
        <begin position="105"/>
        <end position="141"/>
    </location>
</feature>
<evidence type="ECO:0000313" key="16">
    <source>
        <dbReference type="EMBL" id="KAF0972714.1"/>
    </source>
</evidence>
<feature type="compositionally biased region" description="Polar residues" evidence="15">
    <location>
        <begin position="81"/>
        <end position="90"/>
    </location>
</feature>
<gene>
    <name evidence="16" type="ORF">FDP41_008963</name>
</gene>
<evidence type="ECO:0000256" key="10">
    <source>
        <dbReference type="ARBA" id="ARBA00023017"/>
    </source>
</evidence>
<keyword evidence="13" id="KW-0206">Cytoskeleton</keyword>
<dbReference type="VEuPathDB" id="AmoebaDB:FDP41_008963"/>
<name>A0A6A5BF98_NAEFO</name>
<feature type="compositionally biased region" description="Polar residues" evidence="15">
    <location>
        <begin position="40"/>
        <end position="51"/>
    </location>
</feature>
<evidence type="ECO:0000256" key="14">
    <source>
        <dbReference type="ARBA" id="ARBA00023273"/>
    </source>
</evidence>
<accession>A0A6A5BF98</accession>
<dbReference type="GO" id="GO:0035721">
    <property type="term" value="P:intraciliary retrograde transport"/>
    <property type="evidence" value="ECO:0007669"/>
    <property type="project" value="InterPro"/>
</dbReference>
<keyword evidence="10" id="KW-0243">Dynein</keyword>
<evidence type="ECO:0000256" key="12">
    <source>
        <dbReference type="ARBA" id="ARBA00023175"/>
    </source>
</evidence>
<dbReference type="AlphaFoldDB" id="A0A6A5BF98"/>
<evidence type="ECO:0000256" key="2">
    <source>
        <dbReference type="ARBA" id="ARBA00004300"/>
    </source>
</evidence>
<keyword evidence="14" id="KW-0966">Cell projection</keyword>
<dbReference type="OMA" id="FWEIAQG"/>
<feature type="compositionally biased region" description="Low complexity" evidence="15">
    <location>
        <begin position="23"/>
        <end position="39"/>
    </location>
</feature>